<feature type="compositionally biased region" description="Basic and acidic residues" evidence="8">
    <location>
        <begin position="294"/>
        <end position="303"/>
    </location>
</feature>
<keyword evidence="4" id="KW-0805">Transcription regulation</keyword>
<feature type="region of interest" description="Disordered" evidence="8">
    <location>
        <begin position="90"/>
        <end position="129"/>
    </location>
</feature>
<keyword evidence="3" id="KW-0862">Zinc</keyword>
<evidence type="ECO:0000256" key="1">
    <source>
        <dbReference type="ARBA" id="ARBA00004123"/>
    </source>
</evidence>
<gene>
    <name evidence="10" type="ORF">D9756_009732</name>
</gene>
<feature type="region of interest" description="Disordered" evidence="8">
    <location>
        <begin position="929"/>
        <end position="976"/>
    </location>
</feature>
<feature type="compositionally biased region" description="Low complexity" evidence="8">
    <location>
        <begin position="274"/>
        <end position="283"/>
    </location>
</feature>
<dbReference type="PROSITE" id="PS50048">
    <property type="entry name" value="ZN2_CY6_FUNGAL_2"/>
    <property type="match status" value="1"/>
</dbReference>
<feature type="compositionally biased region" description="Polar residues" evidence="8">
    <location>
        <begin position="1115"/>
        <end position="1130"/>
    </location>
</feature>
<feature type="region of interest" description="Disordered" evidence="8">
    <location>
        <begin position="1115"/>
        <end position="1161"/>
    </location>
</feature>
<dbReference type="GO" id="GO:0003677">
    <property type="term" value="F:DNA binding"/>
    <property type="evidence" value="ECO:0007669"/>
    <property type="project" value="UniProtKB-KW"/>
</dbReference>
<feature type="compositionally biased region" description="Basic and acidic residues" evidence="8">
    <location>
        <begin position="96"/>
        <end position="106"/>
    </location>
</feature>
<dbReference type="GO" id="GO:0008270">
    <property type="term" value="F:zinc ion binding"/>
    <property type="evidence" value="ECO:0007669"/>
    <property type="project" value="InterPro"/>
</dbReference>
<dbReference type="PANTHER" id="PTHR31313">
    <property type="entry name" value="TY1 ENHANCER ACTIVATOR"/>
    <property type="match status" value="1"/>
</dbReference>
<feature type="region of interest" description="Disordered" evidence="8">
    <location>
        <begin position="26"/>
        <end position="64"/>
    </location>
</feature>
<dbReference type="InterPro" id="IPR007219">
    <property type="entry name" value="XnlR_reg_dom"/>
</dbReference>
<comment type="caution">
    <text evidence="10">The sequence shown here is derived from an EMBL/GenBank/DDBJ whole genome shotgun (WGS) entry which is preliminary data.</text>
</comment>
<dbReference type="PANTHER" id="PTHR31313:SF78">
    <property type="entry name" value="TRANSCRIPTION FACTOR DOMAIN-CONTAINING PROTEIN"/>
    <property type="match status" value="1"/>
</dbReference>
<feature type="compositionally biased region" description="Low complexity" evidence="8">
    <location>
        <begin position="1232"/>
        <end position="1241"/>
    </location>
</feature>
<feature type="compositionally biased region" description="Low complexity" evidence="8">
    <location>
        <begin position="570"/>
        <end position="591"/>
    </location>
</feature>
<evidence type="ECO:0000313" key="11">
    <source>
        <dbReference type="Proteomes" id="UP000559027"/>
    </source>
</evidence>
<evidence type="ECO:0000256" key="4">
    <source>
        <dbReference type="ARBA" id="ARBA00023015"/>
    </source>
</evidence>
<dbReference type="CDD" id="cd12148">
    <property type="entry name" value="fungal_TF_MHR"/>
    <property type="match status" value="1"/>
</dbReference>
<evidence type="ECO:0000256" key="5">
    <source>
        <dbReference type="ARBA" id="ARBA00023125"/>
    </source>
</evidence>
<sequence length="1260" mass="137445">MLNHTAAQIRVETRYGTRLLGAEMGVRSKRAGSDDGLNTPTQGQADRRSGWFAGKASQRDDITGKDGEFAHSMFYPHIKAEASTSPDLTFHFKFPPSHDHPSHSPEDPPTPLYRFGSYPHSASPNNHHHPYMSYSDDYDDVVPYSSGQLSASAAERTVRRRSSKACDQCRKSKCKCERSGLNEPCKSCIILGTPCTFLGPSRKRGPPKGYIDAIEARLHQTEALVGIMLSSRDSRAQSLLRDIAQARIHTRLVEIITRVDNSPYGVKGRKRASEASASTSGSSKKADSSAPGVPKEKESEKLDLTSTHPSNEWQDNVIDMLGAGRTGEPAYVRATPSTNGKPSLRVATYSSDDNARSEDGRERQRRRLGDEDYGYDDINPSLPSPASTSASVPHSAGSVAREEESARDGEDEKLLAQAVGELSINEDEEVRYHGQASGLYLLGVQERVDNRNEGGIWRFPGARVWPPLPSVAEGMAHTDSDVPTAAEQAPFLRTAKEKSVEHSPIMQRADSDQLAAKYLPPRGEQERLLELGNTNLYLKRNRRIAPLLLLAMFAVAARYDVPAPNPSALAFPSPSASESSRSSTSTTPLPTDGATMWAAGEEYFSAAKSLLDTSYTSSRSCTCQALLLMGYREIGIGAMALAWTYIGMAIRMAQDLAQLLREKRKVVYLETGNSSEEMEDWKSLGVDGQWTTPVPGRVVSCFNKCAELSGILSSIIQAIYAVRPFASTTGTLGSPIARPAGRQAETVKQAAILEGVLNKWYLDLPEHLRYDIAATPDRDASSSIPPAHILTLHMQYWCAVLLLHRPFIRRALNKKARAGSDDSSDSDDVGLINSRKSYELCASAANHITSIVTAYHDHYPLNRSSVFLCYYVFTASIMHVISMSAYPDDPQAHINLRRCLAVLTAMRYVWPSAERALVLLKGAKTNLTTSPGTSAPAATGTNALRRDAPSAGNGNKRKSTLEDEAQNESISLQPPINGIFGSTGEYVAPIRSGATPQVHHAIHRQTSQRELAQATTLTSPIHPPSYPAATRTYAIQPPSLLATADYQWAEGRNVGAASNLSPVLTSGESHLRVASGQLGDQLHPEEDPEFSGPLSTSVLPQLYSTGLVDEQGLQSSLTASSHRPSQTQTHRPVHAHPQPQYPHQYSHASKVPPQVQPQPQYWSDYSTFSQLGTTADAGGVYNGLGMGVGGASEIDLTLQENPHPSVHHQHPHQHHHPHPHPHSQHQQHPHQQHTLSHQPHSNLASLPGMYMSAPYESYGE</sequence>
<evidence type="ECO:0000313" key="10">
    <source>
        <dbReference type="EMBL" id="KAF5348929.1"/>
    </source>
</evidence>
<dbReference type="InterPro" id="IPR001138">
    <property type="entry name" value="Zn2Cys6_DnaBD"/>
</dbReference>
<feature type="region of interest" description="Disordered" evidence="8">
    <location>
        <begin position="263"/>
        <end position="315"/>
    </location>
</feature>
<dbReference type="EMBL" id="JAACJO010000018">
    <property type="protein sequence ID" value="KAF5348929.1"/>
    <property type="molecule type" value="Genomic_DNA"/>
</dbReference>
<dbReference type="CDD" id="cd00067">
    <property type="entry name" value="GAL4"/>
    <property type="match status" value="1"/>
</dbReference>
<evidence type="ECO:0000259" key="9">
    <source>
        <dbReference type="PROSITE" id="PS50048"/>
    </source>
</evidence>
<dbReference type="Pfam" id="PF00172">
    <property type="entry name" value="Zn_clus"/>
    <property type="match status" value="1"/>
</dbReference>
<dbReference type="Proteomes" id="UP000559027">
    <property type="component" value="Unassembled WGS sequence"/>
</dbReference>
<feature type="compositionally biased region" description="Polar residues" evidence="8">
    <location>
        <begin position="304"/>
        <end position="314"/>
    </location>
</feature>
<dbReference type="Pfam" id="PF04082">
    <property type="entry name" value="Fungal_trans"/>
    <property type="match status" value="1"/>
</dbReference>
<proteinExistence type="predicted"/>
<evidence type="ECO:0000256" key="7">
    <source>
        <dbReference type="ARBA" id="ARBA00023242"/>
    </source>
</evidence>
<feature type="region of interest" description="Disordered" evidence="8">
    <location>
        <begin position="570"/>
        <end position="592"/>
    </location>
</feature>
<dbReference type="OrthoDB" id="2123952at2759"/>
<comment type="subcellular location">
    <subcellularLocation>
        <location evidence="1">Nucleus</location>
    </subcellularLocation>
</comment>
<evidence type="ECO:0000256" key="3">
    <source>
        <dbReference type="ARBA" id="ARBA00022833"/>
    </source>
</evidence>
<keyword evidence="11" id="KW-1185">Reference proteome</keyword>
<feature type="compositionally biased region" description="Low complexity" evidence="8">
    <location>
        <begin position="380"/>
        <end position="396"/>
    </location>
</feature>
<dbReference type="AlphaFoldDB" id="A0A8H5FTW9"/>
<evidence type="ECO:0000256" key="2">
    <source>
        <dbReference type="ARBA" id="ARBA00022723"/>
    </source>
</evidence>
<evidence type="ECO:0000256" key="6">
    <source>
        <dbReference type="ARBA" id="ARBA00023163"/>
    </source>
</evidence>
<dbReference type="GO" id="GO:0006351">
    <property type="term" value="P:DNA-templated transcription"/>
    <property type="evidence" value="ECO:0007669"/>
    <property type="project" value="InterPro"/>
</dbReference>
<dbReference type="InterPro" id="IPR051615">
    <property type="entry name" value="Transcr_Regulatory_Elem"/>
</dbReference>
<dbReference type="PROSITE" id="PS00463">
    <property type="entry name" value="ZN2_CY6_FUNGAL_1"/>
    <property type="match status" value="1"/>
</dbReference>
<keyword evidence="5" id="KW-0238">DNA-binding</keyword>
<organism evidence="10 11">
    <name type="scientific">Leucocoprinus leucothites</name>
    <dbReference type="NCBI Taxonomy" id="201217"/>
    <lineage>
        <taxon>Eukaryota</taxon>
        <taxon>Fungi</taxon>
        <taxon>Dikarya</taxon>
        <taxon>Basidiomycota</taxon>
        <taxon>Agaricomycotina</taxon>
        <taxon>Agaricomycetes</taxon>
        <taxon>Agaricomycetidae</taxon>
        <taxon>Agaricales</taxon>
        <taxon>Agaricineae</taxon>
        <taxon>Agaricaceae</taxon>
        <taxon>Leucocoprinus</taxon>
    </lineage>
</organism>
<reference evidence="10 11" key="1">
    <citation type="journal article" date="2020" name="ISME J.">
        <title>Uncovering the hidden diversity of litter-decomposition mechanisms in mushroom-forming fungi.</title>
        <authorList>
            <person name="Floudas D."/>
            <person name="Bentzer J."/>
            <person name="Ahren D."/>
            <person name="Johansson T."/>
            <person name="Persson P."/>
            <person name="Tunlid A."/>
        </authorList>
    </citation>
    <scope>NUCLEOTIDE SEQUENCE [LARGE SCALE GENOMIC DNA]</scope>
    <source>
        <strain evidence="10 11">CBS 146.42</strain>
    </source>
</reference>
<feature type="domain" description="Zn(2)-C6 fungal-type" evidence="9">
    <location>
        <begin position="165"/>
        <end position="197"/>
    </location>
</feature>
<dbReference type="GO" id="GO:0000981">
    <property type="term" value="F:DNA-binding transcription factor activity, RNA polymerase II-specific"/>
    <property type="evidence" value="ECO:0007669"/>
    <property type="project" value="InterPro"/>
</dbReference>
<dbReference type="SMART" id="SM00066">
    <property type="entry name" value="GAL4"/>
    <property type="match status" value="1"/>
</dbReference>
<feature type="compositionally biased region" description="Low complexity" evidence="8">
    <location>
        <begin position="117"/>
        <end position="129"/>
    </location>
</feature>
<feature type="region of interest" description="Disordered" evidence="8">
    <location>
        <begin position="1201"/>
        <end position="1248"/>
    </location>
</feature>
<name>A0A8H5FTW9_9AGAR</name>
<dbReference type="SUPFAM" id="SSF57701">
    <property type="entry name" value="Zn2/Cys6 DNA-binding domain"/>
    <property type="match status" value="1"/>
</dbReference>
<keyword evidence="6" id="KW-0804">Transcription</keyword>
<feature type="compositionally biased region" description="Basic residues" evidence="8">
    <location>
        <begin position="1205"/>
        <end position="1231"/>
    </location>
</feature>
<keyword evidence="7" id="KW-0539">Nucleus</keyword>
<feature type="compositionally biased region" description="Basic and acidic residues" evidence="8">
    <location>
        <begin position="353"/>
        <end position="370"/>
    </location>
</feature>
<accession>A0A8H5FTW9</accession>
<feature type="compositionally biased region" description="Low complexity" evidence="8">
    <location>
        <begin position="929"/>
        <end position="941"/>
    </location>
</feature>
<keyword evidence="2" id="KW-0479">Metal-binding</keyword>
<feature type="compositionally biased region" description="Basic and acidic residues" evidence="8">
    <location>
        <begin position="400"/>
        <end position="411"/>
    </location>
</feature>
<feature type="region of interest" description="Disordered" evidence="8">
    <location>
        <begin position="328"/>
        <end position="411"/>
    </location>
</feature>
<feature type="compositionally biased region" description="Low complexity" evidence="8">
    <location>
        <begin position="1151"/>
        <end position="1160"/>
    </location>
</feature>
<dbReference type="InterPro" id="IPR036864">
    <property type="entry name" value="Zn2-C6_fun-type_DNA-bd_sf"/>
</dbReference>
<evidence type="ECO:0000256" key="8">
    <source>
        <dbReference type="SAM" id="MobiDB-lite"/>
    </source>
</evidence>
<dbReference type="Gene3D" id="4.10.240.10">
    <property type="entry name" value="Zn(2)-C6 fungal-type DNA-binding domain"/>
    <property type="match status" value="1"/>
</dbReference>
<dbReference type="GO" id="GO:0005634">
    <property type="term" value="C:nucleus"/>
    <property type="evidence" value="ECO:0007669"/>
    <property type="project" value="UniProtKB-SubCell"/>
</dbReference>
<protein>
    <recommendedName>
        <fullName evidence="9">Zn(2)-C6 fungal-type domain-containing protein</fullName>
    </recommendedName>
</protein>